<dbReference type="Proteomes" id="UP000298284">
    <property type="component" value="Unassembled WGS sequence"/>
</dbReference>
<comment type="caution">
    <text evidence="5">The sequence shown here is derived from an EMBL/GenBank/DDBJ whole genome shotgun (WGS) entry which is preliminary data.</text>
</comment>
<keyword evidence="2 5" id="KW-0378">Hydrolase</keyword>
<name>A0A4Z0MCB9_9BACT</name>
<keyword evidence="6" id="KW-1185">Reference proteome</keyword>
<organism evidence="5 6">
    <name type="scientific">Hymenobacter wooponensis</name>
    <dbReference type="NCBI Taxonomy" id="1525360"/>
    <lineage>
        <taxon>Bacteria</taxon>
        <taxon>Pseudomonadati</taxon>
        <taxon>Bacteroidota</taxon>
        <taxon>Cytophagia</taxon>
        <taxon>Cytophagales</taxon>
        <taxon>Hymenobacteraceae</taxon>
        <taxon>Hymenobacter</taxon>
    </lineage>
</organism>
<dbReference type="RefSeq" id="WP_135533002.1">
    <property type="nucleotide sequence ID" value="NZ_SRKZ01000010.1"/>
</dbReference>
<dbReference type="GO" id="GO:0004806">
    <property type="term" value="F:triacylglycerol lipase activity"/>
    <property type="evidence" value="ECO:0007669"/>
    <property type="project" value="TreeGrafter"/>
</dbReference>
<dbReference type="InterPro" id="IPR050300">
    <property type="entry name" value="GDXG_lipolytic_enzyme"/>
</dbReference>
<evidence type="ECO:0000256" key="2">
    <source>
        <dbReference type="ARBA" id="ARBA00022801"/>
    </source>
</evidence>
<comment type="similarity">
    <text evidence="1">Belongs to the 'GDXG' lipolytic enzyme family.</text>
</comment>
<gene>
    <name evidence="5" type="ORF">EU557_24055</name>
</gene>
<dbReference type="PROSITE" id="PS01174">
    <property type="entry name" value="LIPASE_GDXG_SER"/>
    <property type="match status" value="1"/>
</dbReference>
<accession>A0A4Z0MCB9</accession>
<dbReference type="InterPro" id="IPR029058">
    <property type="entry name" value="AB_hydrolase_fold"/>
</dbReference>
<evidence type="ECO:0000259" key="4">
    <source>
        <dbReference type="Pfam" id="PF07859"/>
    </source>
</evidence>
<feature type="active site" evidence="3">
    <location>
        <position position="154"/>
    </location>
</feature>
<dbReference type="InterPro" id="IPR002168">
    <property type="entry name" value="Lipase_GDXG_HIS_AS"/>
</dbReference>
<dbReference type="PANTHER" id="PTHR48081">
    <property type="entry name" value="AB HYDROLASE SUPERFAMILY PROTEIN C4A8.06C"/>
    <property type="match status" value="1"/>
</dbReference>
<dbReference type="InterPro" id="IPR013094">
    <property type="entry name" value="AB_hydrolase_3"/>
</dbReference>
<evidence type="ECO:0000313" key="5">
    <source>
        <dbReference type="EMBL" id="TGD77116.1"/>
    </source>
</evidence>
<dbReference type="EMBL" id="SRKZ01000010">
    <property type="protein sequence ID" value="TGD77116.1"/>
    <property type="molecule type" value="Genomic_DNA"/>
</dbReference>
<evidence type="ECO:0000313" key="6">
    <source>
        <dbReference type="Proteomes" id="UP000298284"/>
    </source>
</evidence>
<dbReference type="AlphaFoldDB" id="A0A4Z0MCB9"/>
<dbReference type="PROSITE" id="PS01173">
    <property type="entry name" value="LIPASE_GDXG_HIS"/>
    <property type="match status" value="1"/>
</dbReference>
<protein>
    <submittedName>
        <fullName evidence="5">Steryl acetyl hydrolase</fullName>
    </submittedName>
</protein>
<proteinExistence type="inferred from homology"/>
<dbReference type="Pfam" id="PF07859">
    <property type="entry name" value="Abhydrolase_3"/>
    <property type="match status" value="1"/>
</dbReference>
<sequence length="262" mass="27409">MTTPPAFLHSATAADQETVAAMGQAVAAIKGNITGPAGRAPYAAIMQRKPAAPAVTFEAAAVGGIAGYWVRPAYNRDPASAVLFLHGGAYVLGSAQTHLSFVSQLVARTSLDLFVPDYRLAPEQPFPAAVEDALMAYRGLAALGRLRLGLAGDSAGGGLALVTLHQTSQEPTAAPAPRVAVVFSPWTDLALTSASMQTRAEADIMFTQASLASMASHYLQQGVRIKFRGLPSGSFRGRRLKAGSYSHHSTLRFVVGCADCRV</sequence>
<evidence type="ECO:0000256" key="1">
    <source>
        <dbReference type="ARBA" id="ARBA00010515"/>
    </source>
</evidence>
<dbReference type="InterPro" id="IPR033140">
    <property type="entry name" value="Lipase_GDXG_put_SER_AS"/>
</dbReference>
<dbReference type="OrthoDB" id="9815425at2"/>
<dbReference type="Gene3D" id="3.40.50.1820">
    <property type="entry name" value="alpha/beta hydrolase"/>
    <property type="match status" value="1"/>
</dbReference>
<dbReference type="SUPFAM" id="SSF53474">
    <property type="entry name" value="alpha/beta-Hydrolases"/>
    <property type="match status" value="1"/>
</dbReference>
<reference evidence="5 6" key="1">
    <citation type="submission" date="2019-04" db="EMBL/GenBank/DDBJ databases">
        <authorList>
            <person name="Feng G."/>
            <person name="Zhang J."/>
            <person name="Zhu H."/>
        </authorList>
    </citation>
    <scope>NUCLEOTIDE SEQUENCE [LARGE SCALE GENOMIC DNA]</scope>
    <source>
        <strain evidence="5 6">JCM 19491</strain>
    </source>
</reference>
<evidence type="ECO:0000256" key="3">
    <source>
        <dbReference type="PROSITE-ProRule" id="PRU10038"/>
    </source>
</evidence>
<feature type="non-terminal residue" evidence="5">
    <location>
        <position position="262"/>
    </location>
</feature>
<feature type="domain" description="Alpha/beta hydrolase fold-3" evidence="4">
    <location>
        <begin position="82"/>
        <end position="220"/>
    </location>
</feature>
<dbReference type="PANTHER" id="PTHR48081:SF30">
    <property type="entry name" value="ACETYL-HYDROLASE LIPR-RELATED"/>
    <property type="match status" value="1"/>
</dbReference>